<dbReference type="GO" id="GO:0006260">
    <property type="term" value="P:DNA replication"/>
    <property type="evidence" value="ECO:0007669"/>
    <property type="project" value="InterPro"/>
</dbReference>
<dbReference type="Gramene" id="LPERR05G00800.1">
    <property type="protein sequence ID" value="LPERR05G00800.1"/>
    <property type="gene ID" value="LPERR05G00800"/>
</dbReference>
<reference evidence="8 9" key="1">
    <citation type="submission" date="2012-08" db="EMBL/GenBank/DDBJ databases">
        <title>Oryza genome evolution.</title>
        <authorList>
            <person name="Wing R.A."/>
        </authorList>
    </citation>
    <scope>NUCLEOTIDE SEQUENCE</scope>
</reference>
<sequence>MEEGGHAGSRPVVLQVTGVRRQVGDRYFVILSDGSAEVAQGILASSMNHLVRAGAIRTGSVIRLLDYLCNLIDVIGSTNDVRPHPSYLQPSPIPIITPIAELSPYKGKWKIKARVTAKSAIWHFANRFGETKTFFFDLRDALDGEIRAKCFSSAVDKFCDLIEVDKVYLISRGSVRPAQKGHNPFNSAYDLTLDITASIEICSSDDM</sequence>
<evidence type="ECO:0000256" key="2">
    <source>
        <dbReference type="ARBA" id="ARBA00022723"/>
    </source>
</evidence>
<evidence type="ECO:0000313" key="8">
    <source>
        <dbReference type="EnsemblPlants" id="LPERR05G00800.1"/>
    </source>
</evidence>
<keyword evidence="3" id="KW-0863">Zinc-finger</keyword>
<evidence type="ECO:0000256" key="4">
    <source>
        <dbReference type="ARBA" id="ARBA00022833"/>
    </source>
</evidence>
<dbReference type="AlphaFoldDB" id="A0A0D9WBY9"/>
<dbReference type="InterPro" id="IPR004365">
    <property type="entry name" value="NA-bd_OB_tRNA"/>
</dbReference>
<evidence type="ECO:0000259" key="6">
    <source>
        <dbReference type="Pfam" id="PF01336"/>
    </source>
</evidence>
<evidence type="ECO:0000259" key="7">
    <source>
        <dbReference type="Pfam" id="PF04057"/>
    </source>
</evidence>
<dbReference type="Proteomes" id="UP000032180">
    <property type="component" value="Chromosome 5"/>
</dbReference>
<dbReference type="GO" id="GO:0008270">
    <property type="term" value="F:zinc ion binding"/>
    <property type="evidence" value="ECO:0007669"/>
    <property type="project" value="UniProtKB-KW"/>
</dbReference>
<name>A0A0D9WBY9_9ORYZ</name>
<evidence type="ECO:0000256" key="3">
    <source>
        <dbReference type="ARBA" id="ARBA00022771"/>
    </source>
</evidence>
<feature type="domain" description="Replication factor-A protein 1 N-terminal" evidence="7">
    <location>
        <begin position="11"/>
        <end position="73"/>
    </location>
</feature>
<evidence type="ECO:0000256" key="1">
    <source>
        <dbReference type="ARBA" id="ARBA00005690"/>
    </source>
</evidence>
<dbReference type="InterPro" id="IPR012340">
    <property type="entry name" value="NA-bd_OB-fold"/>
</dbReference>
<organism evidence="8 9">
    <name type="scientific">Leersia perrieri</name>
    <dbReference type="NCBI Taxonomy" id="77586"/>
    <lineage>
        <taxon>Eukaryota</taxon>
        <taxon>Viridiplantae</taxon>
        <taxon>Streptophyta</taxon>
        <taxon>Embryophyta</taxon>
        <taxon>Tracheophyta</taxon>
        <taxon>Spermatophyta</taxon>
        <taxon>Magnoliopsida</taxon>
        <taxon>Liliopsida</taxon>
        <taxon>Poales</taxon>
        <taxon>Poaceae</taxon>
        <taxon>BOP clade</taxon>
        <taxon>Oryzoideae</taxon>
        <taxon>Oryzeae</taxon>
        <taxon>Oryzinae</taxon>
        <taxon>Leersia</taxon>
    </lineage>
</organism>
<keyword evidence="5" id="KW-0238">DNA-binding</keyword>
<dbReference type="FunFam" id="2.40.50.140:FF:000041">
    <property type="entry name" value="Replication protein A subunit"/>
    <property type="match status" value="1"/>
</dbReference>
<keyword evidence="2" id="KW-0479">Metal-binding</keyword>
<reference evidence="9" key="2">
    <citation type="submission" date="2013-12" db="EMBL/GenBank/DDBJ databases">
        <authorList>
            <person name="Yu Y."/>
            <person name="Lee S."/>
            <person name="de Baynast K."/>
            <person name="Wissotski M."/>
            <person name="Liu L."/>
            <person name="Talag J."/>
            <person name="Goicoechea J."/>
            <person name="Angelova A."/>
            <person name="Jetty R."/>
            <person name="Kudrna D."/>
            <person name="Golser W."/>
            <person name="Rivera L."/>
            <person name="Zhang J."/>
            <person name="Wing R."/>
        </authorList>
    </citation>
    <scope>NUCLEOTIDE SEQUENCE</scope>
</reference>
<reference evidence="8" key="3">
    <citation type="submission" date="2015-04" db="UniProtKB">
        <authorList>
            <consortium name="EnsemblPlants"/>
        </authorList>
    </citation>
    <scope>IDENTIFICATION</scope>
</reference>
<dbReference type="GO" id="GO:0005634">
    <property type="term" value="C:nucleus"/>
    <property type="evidence" value="ECO:0007669"/>
    <property type="project" value="InterPro"/>
</dbReference>
<evidence type="ECO:0008006" key="10">
    <source>
        <dbReference type="Google" id="ProtNLM"/>
    </source>
</evidence>
<evidence type="ECO:0000256" key="5">
    <source>
        <dbReference type="ARBA" id="ARBA00023125"/>
    </source>
</evidence>
<evidence type="ECO:0000313" key="9">
    <source>
        <dbReference type="Proteomes" id="UP000032180"/>
    </source>
</evidence>
<dbReference type="GO" id="GO:0003677">
    <property type="term" value="F:DNA binding"/>
    <property type="evidence" value="ECO:0007669"/>
    <property type="project" value="UniProtKB-KW"/>
</dbReference>
<dbReference type="EnsemblPlants" id="LPERR05G00800.1">
    <property type="protein sequence ID" value="LPERR05G00800.1"/>
    <property type="gene ID" value="LPERR05G00800"/>
</dbReference>
<comment type="similarity">
    <text evidence="1">Belongs to the replication factor A protein 1 family.</text>
</comment>
<dbReference type="SUPFAM" id="SSF50249">
    <property type="entry name" value="Nucleic acid-binding proteins"/>
    <property type="match status" value="2"/>
</dbReference>
<dbReference type="Pfam" id="PF01336">
    <property type="entry name" value="tRNA_anti-codon"/>
    <property type="match status" value="1"/>
</dbReference>
<accession>A0A0D9WBY9</accession>
<dbReference type="STRING" id="77586.A0A0D9WBY9"/>
<dbReference type="HOGENOM" id="CLU_1410883_0_0_1"/>
<keyword evidence="9" id="KW-1185">Reference proteome</keyword>
<dbReference type="Gene3D" id="2.40.50.140">
    <property type="entry name" value="Nucleic acid-binding proteins"/>
    <property type="match status" value="2"/>
</dbReference>
<dbReference type="CDD" id="cd04474">
    <property type="entry name" value="RPA1_DBD_A"/>
    <property type="match status" value="1"/>
</dbReference>
<dbReference type="Pfam" id="PF04057">
    <property type="entry name" value="Rep-A_N"/>
    <property type="match status" value="1"/>
</dbReference>
<protein>
    <recommendedName>
        <fullName evidence="10">OB domain-containing protein</fullName>
    </recommendedName>
</protein>
<proteinExistence type="inferred from homology"/>
<keyword evidence="4" id="KW-0862">Zinc</keyword>
<dbReference type="eggNOG" id="KOG0851">
    <property type="taxonomic scope" value="Eukaryota"/>
</dbReference>
<feature type="domain" description="OB" evidence="6">
    <location>
        <begin position="109"/>
        <end position="181"/>
    </location>
</feature>
<dbReference type="InterPro" id="IPR007199">
    <property type="entry name" value="Rep_factor-A_N"/>
</dbReference>